<reference evidence="2" key="1">
    <citation type="submission" date="2014-09" db="EMBL/GenBank/DDBJ databases">
        <authorList>
            <person name="Magalhaes I.L.F."/>
            <person name="Oliveira U."/>
            <person name="Santos F.R."/>
            <person name="Vidigal T.H.D.A."/>
            <person name="Brescovit A.D."/>
            <person name="Santos A.J."/>
        </authorList>
    </citation>
    <scope>NUCLEOTIDE SEQUENCE</scope>
    <source>
        <tissue evidence="2">Shoot tissue taken approximately 20 cm above the soil surface</tissue>
    </source>
</reference>
<evidence type="ECO:0000313" key="2">
    <source>
        <dbReference type="EMBL" id="JAE31195.1"/>
    </source>
</evidence>
<reference evidence="2" key="2">
    <citation type="journal article" date="2015" name="Data Brief">
        <title>Shoot transcriptome of the giant reed, Arundo donax.</title>
        <authorList>
            <person name="Barrero R.A."/>
            <person name="Guerrero F.D."/>
            <person name="Moolhuijzen P."/>
            <person name="Goolsby J.A."/>
            <person name="Tidwell J."/>
            <person name="Bellgard S.E."/>
            <person name="Bellgard M.I."/>
        </authorList>
    </citation>
    <scope>NUCLEOTIDE SEQUENCE</scope>
    <source>
        <tissue evidence="2">Shoot tissue taken approximately 20 cm above the soil surface</tissue>
    </source>
</reference>
<sequence length="56" mass="6080">MPAVRNWKATRGMARRRSRAEAMAQARPASRLIASGGTSAASTGLAWRKTRVTPVR</sequence>
<name>A0A0A9H1V9_ARUDO</name>
<protein>
    <submittedName>
        <fullName evidence="2">Uncharacterized protein</fullName>
    </submittedName>
</protein>
<dbReference type="AlphaFoldDB" id="A0A0A9H1V9"/>
<accession>A0A0A9H1V9</accession>
<proteinExistence type="predicted"/>
<organism evidence="2">
    <name type="scientific">Arundo donax</name>
    <name type="common">Giant reed</name>
    <name type="synonym">Donax arundinaceus</name>
    <dbReference type="NCBI Taxonomy" id="35708"/>
    <lineage>
        <taxon>Eukaryota</taxon>
        <taxon>Viridiplantae</taxon>
        <taxon>Streptophyta</taxon>
        <taxon>Embryophyta</taxon>
        <taxon>Tracheophyta</taxon>
        <taxon>Spermatophyta</taxon>
        <taxon>Magnoliopsida</taxon>
        <taxon>Liliopsida</taxon>
        <taxon>Poales</taxon>
        <taxon>Poaceae</taxon>
        <taxon>PACMAD clade</taxon>
        <taxon>Arundinoideae</taxon>
        <taxon>Arundineae</taxon>
        <taxon>Arundo</taxon>
    </lineage>
</organism>
<feature type="region of interest" description="Disordered" evidence="1">
    <location>
        <begin position="25"/>
        <end position="56"/>
    </location>
</feature>
<evidence type="ECO:0000256" key="1">
    <source>
        <dbReference type="SAM" id="MobiDB-lite"/>
    </source>
</evidence>
<dbReference type="EMBL" id="GBRH01166701">
    <property type="protein sequence ID" value="JAE31195.1"/>
    <property type="molecule type" value="Transcribed_RNA"/>
</dbReference>